<dbReference type="Pfam" id="PF10098">
    <property type="entry name" value="DUF2336"/>
    <property type="match status" value="1"/>
</dbReference>
<evidence type="ECO:0000313" key="2">
    <source>
        <dbReference type="Proteomes" id="UP000199245"/>
    </source>
</evidence>
<proteinExistence type="predicted"/>
<dbReference type="AlphaFoldDB" id="A0A1G7EQY5"/>
<accession>A0A1G7EQY5</accession>
<organism evidence="1 2">
    <name type="scientific">Bradyrhizobium brasilense</name>
    <dbReference type="NCBI Taxonomy" id="1419277"/>
    <lineage>
        <taxon>Bacteria</taxon>
        <taxon>Pseudomonadati</taxon>
        <taxon>Pseudomonadota</taxon>
        <taxon>Alphaproteobacteria</taxon>
        <taxon>Hyphomicrobiales</taxon>
        <taxon>Nitrobacteraceae</taxon>
        <taxon>Bradyrhizobium</taxon>
    </lineage>
</organism>
<sequence length="379" mass="41716">MLNDGQAIVDEVEAAIRAGSADKCLATARRVTSLFLASAGKFNSEQIELFDNVLERLVKTIELRALADISARMALTDISEQLAPVAQAPPAIIRRLAGNDEIRIARPILQESSRLSADDLVEIARTKSEQHLLAVSGRWWLKEVVTDALLARRFASVSHRLVTNPGAKVSPGGFAVILAQAEHDPVLAVETGIRADLPSELRLQLLRRATEEVRGRLLERAPPYLFEEIRHAIAAVAAGVERDMSQVRDFTAAKHHVAKLKDDGELNEASLLGFARQRKYEETIVALAYLAQSNIEVIRSLMQSLRSEGLLVPCRAAGLSWETAAAVMECRYTTGSMGPVELAHAKSQFTKLTRENADRLLRFWQVRASQPARLGGRTH</sequence>
<dbReference type="RefSeq" id="WP_092087024.1">
    <property type="nucleotide sequence ID" value="NZ_FMZW01000031.1"/>
</dbReference>
<evidence type="ECO:0000313" key="1">
    <source>
        <dbReference type="EMBL" id="SDE66081.1"/>
    </source>
</evidence>
<gene>
    <name evidence="1" type="ORF">SAMN05216337_103154</name>
</gene>
<dbReference type="Proteomes" id="UP000199245">
    <property type="component" value="Unassembled WGS sequence"/>
</dbReference>
<dbReference type="InterPro" id="IPR019285">
    <property type="entry name" value="DUF2336"/>
</dbReference>
<reference evidence="1 2" key="1">
    <citation type="submission" date="2016-10" db="EMBL/GenBank/DDBJ databases">
        <authorList>
            <person name="de Groot N.N."/>
        </authorList>
    </citation>
    <scope>NUCLEOTIDE SEQUENCE [LARGE SCALE GENOMIC DNA]</scope>
    <source>
        <strain evidence="1 2">R5</strain>
    </source>
</reference>
<dbReference type="EMBL" id="FMZW01000031">
    <property type="protein sequence ID" value="SDE66081.1"/>
    <property type="molecule type" value="Genomic_DNA"/>
</dbReference>
<protein>
    <submittedName>
        <fullName evidence="1">Uncharacterized conserved protein, DUF2336 family</fullName>
    </submittedName>
</protein>
<name>A0A1G7EQY5_9BRAD</name>